<comment type="caution">
    <text evidence="1">The sequence shown here is derived from an EMBL/GenBank/DDBJ whole genome shotgun (WGS) entry which is preliminary data.</text>
</comment>
<dbReference type="Proteomes" id="UP000608154">
    <property type="component" value="Unassembled WGS sequence"/>
</dbReference>
<reference evidence="1" key="2">
    <citation type="submission" date="2020-09" db="EMBL/GenBank/DDBJ databases">
        <authorList>
            <person name="Sun Q."/>
            <person name="Zhou Y."/>
        </authorList>
    </citation>
    <scope>NUCLEOTIDE SEQUENCE</scope>
    <source>
        <strain evidence="1">CGMCC 1.15095</strain>
    </source>
</reference>
<evidence type="ECO:0000313" key="1">
    <source>
        <dbReference type="EMBL" id="GGC01009.1"/>
    </source>
</evidence>
<evidence type="ECO:0000313" key="2">
    <source>
        <dbReference type="Proteomes" id="UP000608154"/>
    </source>
</evidence>
<accession>A0A916TTG3</accession>
<dbReference type="EMBL" id="BMHK01000011">
    <property type="protein sequence ID" value="GGC01009.1"/>
    <property type="molecule type" value="Genomic_DNA"/>
</dbReference>
<proteinExistence type="predicted"/>
<reference evidence="1" key="1">
    <citation type="journal article" date="2014" name="Int. J. Syst. Evol. Microbiol.">
        <title>Complete genome sequence of Corynebacterium casei LMG S-19264T (=DSM 44701T), isolated from a smear-ripened cheese.</title>
        <authorList>
            <consortium name="US DOE Joint Genome Institute (JGI-PGF)"/>
            <person name="Walter F."/>
            <person name="Albersmeier A."/>
            <person name="Kalinowski J."/>
            <person name="Ruckert C."/>
        </authorList>
    </citation>
    <scope>NUCLEOTIDE SEQUENCE</scope>
    <source>
        <strain evidence="1">CGMCC 1.15095</strain>
    </source>
</reference>
<name>A0A916TTG3_9SPHN</name>
<sequence length="68" mass="7114">MSTNQFIIFDATEGGQVAVNVAKVALVRPRVDGNGMFISFLGDDGVGVPGTLKEVVEKLTAKSNCDEG</sequence>
<organism evidence="1 2">
    <name type="scientific">Novosphingobium endophyticum</name>
    <dbReference type="NCBI Taxonomy" id="1955250"/>
    <lineage>
        <taxon>Bacteria</taxon>
        <taxon>Pseudomonadati</taxon>
        <taxon>Pseudomonadota</taxon>
        <taxon>Alphaproteobacteria</taxon>
        <taxon>Sphingomonadales</taxon>
        <taxon>Sphingomonadaceae</taxon>
        <taxon>Novosphingobium</taxon>
    </lineage>
</organism>
<keyword evidence="2" id="KW-1185">Reference proteome</keyword>
<gene>
    <name evidence="1" type="ORF">GCM10011494_19490</name>
</gene>
<dbReference type="AlphaFoldDB" id="A0A916TTG3"/>
<dbReference type="RefSeq" id="WP_188770958.1">
    <property type="nucleotide sequence ID" value="NZ_BMHK01000011.1"/>
</dbReference>
<protein>
    <submittedName>
        <fullName evidence="1">Uncharacterized protein</fullName>
    </submittedName>
</protein>